<evidence type="ECO:0000313" key="2">
    <source>
        <dbReference type="EMBL" id="OOF49625.1"/>
    </source>
</evidence>
<sequence>MKKLFIALPGLFLIACSSQPPQRDTGIYDMKTVQEYQAQVASGRTVTAAQKAKAANEIDDPIKMNASDSGSKVKYQRAPVAIVPSIGIGYYRGYRHHHYYW</sequence>
<name>A0A1V3IWW5_9PAST</name>
<proteinExistence type="predicted"/>
<keyword evidence="4" id="KW-1185">Reference proteome</keyword>
<dbReference type="EMBL" id="MLHL01000015">
    <property type="protein sequence ID" value="OOF49625.1"/>
    <property type="molecule type" value="Genomic_DNA"/>
</dbReference>
<reference evidence="3 4" key="1">
    <citation type="submission" date="2016-10" db="EMBL/GenBank/DDBJ databases">
        <title>Rodentibacter gen. nov. and new species.</title>
        <authorList>
            <person name="Christensen H."/>
        </authorList>
    </citation>
    <scope>NUCLEOTIDE SEQUENCE [LARGE SCALE GENOMIC DNA]</scope>
    <source>
        <strain evidence="1 3">H1983213011</strain>
        <strain evidence="2 4">H1987082031</strain>
    </source>
</reference>
<gene>
    <name evidence="1" type="ORF">BKK51_01720</name>
    <name evidence="2" type="ORF">BKK52_03690</name>
</gene>
<accession>A0A1V3IWW5</accession>
<dbReference type="EMBL" id="MLHK01000010">
    <property type="protein sequence ID" value="OOF46811.1"/>
    <property type="molecule type" value="Genomic_DNA"/>
</dbReference>
<comment type="caution">
    <text evidence="1">The sequence shown here is derived from an EMBL/GenBank/DDBJ whole genome shotgun (WGS) entry which is preliminary data.</text>
</comment>
<evidence type="ECO:0008006" key="5">
    <source>
        <dbReference type="Google" id="ProtNLM"/>
    </source>
</evidence>
<dbReference type="Proteomes" id="UP000188728">
    <property type="component" value="Unassembled WGS sequence"/>
</dbReference>
<accession>A0A1V3J4A3</accession>
<dbReference type="OrthoDB" id="5689385at2"/>
<dbReference type="RefSeq" id="WP_077473618.1">
    <property type="nucleotide sequence ID" value="NZ_MLHL01000015.1"/>
</dbReference>
<dbReference type="Proteomes" id="UP000189161">
    <property type="component" value="Unassembled WGS sequence"/>
</dbReference>
<evidence type="ECO:0000313" key="1">
    <source>
        <dbReference type="EMBL" id="OOF46811.1"/>
    </source>
</evidence>
<evidence type="ECO:0000313" key="4">
    <source>
        <dbReference type="Proteomes" id="UP000189161"/>
    </source>
</evidence>
<evidence type="ECO:0000313" key="3">
    <source>
        <dbReference type="Proteomes" id="UP000188728"/>
    </source>
</evidence>
<dbReference type="AlphaFoldDB" id="A0A1V3IWW5"/>
<organism evidence="1 3">
    <name type="scientific">Rodentibacter trehalosifermentans</name>
    <dbReference type="NCBI Taxonomy" id="1908263"/>
    <lineage>
        <taxon>Bacteria</taxon>
        <taxon>Pseudomonadati</taxon>
        <taxon>Pseudomonadota</taxon>
        <taxon>Gammaproteobacteria</taxon>
        <taxon>Pasteurellales</taxon>
        <taxon>Pasteurellaceae</taxon>
        <taxon>Rodentibacter</taxon>
    </lineage>
</organism>
<protein>
    <recommendedName>
        <fullName evidence="5">Lipoprotein</fullName>
    </recommendedName>
</protein>
<dbReference type="PROSITE" id="PS51257">
    <property type="entry name" value="PROKAR_LIPOPROTEIN"/>
    <property type="match status" value="1"/>
</dbReference>